<dbReference type="AlphaFoldDB" id="A0A0N4YSR6"/>
<keyword evidence="4" id="KW-1185">Reference proteome</keyword>
<dbReference type="GO" id="GO:0010506">
    <property type="term" value="P:regulation of autophagy"/>
    <property type="evidence" value="ECO:0007669"/>
    <property type="project" value="InterPro"/>
</dbReference>
<accession>A0A0N4YSR6</accession>
<dbReference type="InterPro" id="IPR009755">
    <property type="entry name" value="RMC1_C"/>
</dbReference>
<dbReference type="Proteomes" id="UP000271162">
    <property type="component" value="Unassembled WGS sequence"/>
</dbReference>
<dbReference type="OMA" id="VDWITNS"/>
<dbReference type="Pfam" id="PF21029">
    <property type="entry name" value="RMC1_N"/>
    <property type="match status" value="1"/>
</dbReference>
<proteinExistence type="predicted"/>
<name>A0A0N4YSR6_NIPBR</name>
<dbReference type="GO" id="GO:0035658">
    <property type="term" value="C:Mon1-Ccz1 complex"/>
    <property type="evidence" value="ECO:0007669"/>
    <property type="project" value="InterPro"/>
</dbReference>
<evidence type="ECO:0000259" key="2">
    <source>
        <dbReference type="Pfam" id="PF21029"/>
    </source>
</evidence>
<feature type="domain" description="Mic1" evidence="1">
    <location>
        <begin position="392"/>
        <end position="488"/>
    </location>
</feature>
<evidence type="ECO:0000313" key="4">
    <source>
        <dbReference type="Proteomes" id="UP000271162"/>
    </source>
</evidence>
<dbReference type="InterPro" id="IPR049040">
    <property type="entry name" value="RMC1_N"/>
</dbReference>
<sequence length="515" mass="57350">MTALPKSASYHFEDEDLNSIASTGISCDRLRQALKKCIKESHCVQRTGIGHYPMLKLGEVSVAFEPETLQNEQSVNVTQNFFDDVNLKICTVRNNGSLGITAKSLTEGDVATARTKDRGPPGLVKLSPNGKLAILQRQGNSVDVVMMERTDGHTAVEFNIATKCREVILSVDWITNSQILFVTKQSLELFSTNEEKKTAKAKSNLVVLAGGSNCSALQPFIIQQGLFTRLKSFDVDSAVPPNENLLEKDVTITSIYGKVCVMILRYGAGGSNATDLVVYELSADPTTPSKMKYSLTLDPVAGMMYKLCINYTYAHKEIVDKCTLIEFLIHRTDQKSLVLSTLLECLRAKALRLRHVRKIFDLMEDSSIDPRYAADVMLQFLRSLHRYCIPIEVITDSKPLAFLLLSYEARCPSLFQSGVDILARQKACDEIVEVLLERGHVADAIRYLDAQHMETNSPKFLSIAKQQDRIVQYAVLTNLMSRKSKDEGAKHERGLASLYTEDEVKEAVHEVSKAV</sequence>
<gene>
    <name evidence="3" type="ORF">NBR_LOCUS20289</name>
</gene>
<dbReference type="GO" id="GO:0005765">
    <property type="term" value="C:lysosomal membrane"/>
    <property type="evidence" value="ECO:0007669"/>
    <property type="project" value="TreeGrafter"/>
</dbReference>
<dbReference type="EMBL" id="UYSL01024994">
    <property type="protein sequence ID" value="VDL84026.1"/>
    <property type="molecule type" value="Genomic_DNA"/>
</dbReference>
<dbReference type="PANTHER" id="PTHR12897:SF4">
    <property type="entry name" value="REGULATOR OF MON1-CCZ1 COMPLEX"/>
    <property type="match status" value="1"/>
</dbReference>
<reference evidence="3 4" key="2">
    <citation type="submission" date="2018-11" db="EMBL/GenBank/DDBJ databases">
        <authorList>
            <consortium name="Pathogen Informatics"/>
        </authorList>
    </citation>
    <scope>NUCLEOTIDE SEQUENCE [LARGE SCALE GENOMIC DNA]</scope>
</reference>
<dbReference type="PROSITE" id="PS51257">
    <property type="entry name" value="PROKAR_LIPOPROTEIN"/>
    <property type="match status" value="1"/>
</dbReference>
<dbReference type="STRING" id="27835.A0A0N4YSR6"/>
<evidence type="ECO:0000313" key="3">
    <source>
        <dbReference type="EMBL" id="VDL84026.1"/>
    </source>
</evidence>
<dbReference type="Pfam" id="PF07035">
    <property type="entry name" value="RMC1_C"/>
    <property type="match status" value="1"/>
</dbReference>
<protein>
    <submittedName>
        <fullName evidence="5">Mic1 domain-containing protein</fullName>
    </submittedName>
</protein>
<organism evidence="5">
    <name type="scientific">Nippostrongylus brasiliensis</name>
    <name type="common">Rat hookworm</name>
    <dbReference type="NCBI Taxonomy" id="27835"/>
    <lineage>
        <taxon>Eukaryota</taxon>
        <taxon>Metazoa</taxon>
        <taxon>Ecdysozoa</taxon>
        <taxon>Nematoda</taxon>
        <taxon>Chromadorea</taxon>
        <taxon>Rhabditida</taxon>
        <taxon>Rhabditina</taxon>
        <taxon>Rhabditomorpha</taxon>
        <taxon>Strongyloidea</taxon>
        <taxon>Heligmosomidae</taxon>
        <taxon>Nippostrongylus</taxon>
    </lineage>
</organism>
<evidence type="ECO:0000313" key="5">
    <source>
        <dbReference type="WBParaSite" id="NBR_0002028801-mRNA-1"/>
    </source>
</evidence>
<dbReference type="PANTHER" id="PTHR12897">
    <property type="entry name" value="COLON CANCER-ASSOCIATED PROTEIN MIC1"/>
    <property type="match status" value="1"/>
</dbReference>
<feature type="domain" description="Regulator of MON1-CCZ1 complex N-terminal" evidence="2">
    <location>
        <begin position="81"/>
        <end position="198"/>
    </location>
</feature>
<reference evidence="5" key="1">
    <citation type="submission" date="2017-02" db="UniProtKB">
        <authorList>
            <consortium name="WormBaseParasite"/>
        </authorList>
    </citation>
    <scope>IDENTIFICATION</scope>
</reference>
<dbReference type="WBParaSite" id="NBR_0002028801-mRNA-1">
    <property type="protein sequence ID" value="NBR_0002028801-mRNA-1"/>
    <property type="gene ID" value="NBR_0002028801"/>
</dbReference>
<dbReference type="GO" id="GO:0031902">
    <property type="term" value="C:late endosome membrane"/>
    <property type="evidence" value="ECO:0007669"/>
    <property type="project" value="TreeGrafter"/>
</dbReference>
<dbReference type="InterPro" id="IPR040371">
    <property type="entry name" value="RMC1"/>
</dbReference>
<evidence type="ECO:0000259" key="1">
    <source>
        <dbReference type="Pfam" id="PF07035"/>
    </source>
</evidence>